<comment type="subcellular location">
    <subcellularLocation>
        <location evidence="1">Membrane</location>
        <topology evidence="1">Multi-pass membrane protein</topology>
    </subcellularLocation>
</comment>
<feature type="transmembrane region" description="Helical" evidence="7">
    <location>
        <begin position="12"/>
        <end position="34"/>
    </location>
</feature>
<organism evidence="8 9">
    <name type="scientific">Kribbella orskensis</name>
    <dbReference type="NCBI Taxonomy" id="2512216"/>
    <lineage>
        <taxon>Bacteria</taxon>
        <taxon>Bacillati</taxon>
        <taxon>Actinomycetota</taxon>
        <taxon>Actinomycetes</taxon>
        <taxon>Propionibacteriales</taxon>
        <taxon>Kribbellaceae</taxon>
        <taxon>Kribbella</taxon>
    </lineage>
</organism>
<sequence length="276" mass="30266">MSRRPAHLLLSAAAWLGFVVVTVWTMAFLAGVVVPRTVDGPDRTTTARAVAIDLALLLFFAVQHSVMARRQVKSWLSRLIPTALERTSYVLATDICLVLLLVLWQPWGEQIWHAEGAVTVIAWSLFAAGWALAITATFAIDHLELVGLRQAGWTAARDPGLPSDLYVGGLFAVVRHPLMTGLVLAFWATPRMGASHLLFALAATGYIAVGIRFEERDLRNTFGASYDDYAARVPALLPRLPIRRGSVHSPDTSRRAMRRRTAAADDVRTEIGEDMG</sequence>
<dbReference type="Proteomes" id="UP000295818">
    <property type="component" value="Unassembled WGS sequence"/>
</dbReference>
<evidence type="ECO:0000256" key="4">
    <source>
        <dbReference type="ARBA" id="ARBA00022989"/>
    </source>
</evidence>
<protein>
    <submittedName>
        <fullName evidence="8">Protein-S-isoprenylcysteine O-methyltransferase Ste14</fullName>
    </submittedName>
</protein>
<dbReference type="InterPro" id="IPR033580">
    <property type="entry name" value="Nurim-like"/>
</dbReference>
<evidence type="ECO:0000256" key="6">
    <source>
        <dbReference type="SAM" id="MobiDB-lite"/>
    </source>
</evidence>
<feature type="compositionally biased region" description="Basic and acidic residues" evidence="6">
    <location>
        <begin position="262"/>
        <end position="276"/>
    </location>
</feature>
<feature type="region of interest" description="Disordered" evidence="6">
    <location>
        <begin position="244"/>
        <end position="276"/>
    </location>
</feature>
<feature type="transmembrane region" description="Helical" evidence="7">
    <location>
        <begin position="46"/>
        <end position="68"/>
    </location>
</feature>
<keyword evidence="3 7" id="KW-0812">Transmembrane</keyword>
<gene>
    <name evidence="8" type="ORF">EV644_10651</name>
</gene>
<comment type="similarity">
    <text evidence="2">Belongs to the nurim family.</text>
</comment>
<feature type="transmembrane region" description="Helical" evidence="7">
    <location>
        <begin position="89"/>
        <end position="108"/>
    </location>
</feature>
<evidence type="ECO:0000313" key="8">
    <source>
        <dbReference type="EMBL" id="TCO22744.1"/>
    </source>
</evidence>
<dbReference type="EMBL" id="SLWM01000006">
    <property type="protein sequence ID" value="TCO22744.1"/>
    <property type="molecule type" value="Genomic_DNA"/>
</dbReference>
<comment type="caution">
    <text evidence="8">The sequence shown here is derived from an EMBL/GenBank/DDBJ whole genome shotgun (WGS) entry which is preliminary data.</text>
</comment>
<name>A0ABY2BJG1_9ACTN</name>
<evidence type="ECO:0000256" key="5">
    <source>
        <dbReference type="ARBA" id="ARBA00023136"/>
    </source>
</evidence>
<keyword evidence="5 7" id="KW-0472">Membrane</keyword>
<evidence type="ECO:0000256" key="7">
    <source>
        <dbReference type="SAM" id="Phobius"/>
    </source>
</evidence>
<evidence type="ECO:0000313" key="9">
    <source>
        <dbReference type="Proteomes" id="UP000295818"/>
    </source>
</evidence>
<reference evidence="8 9" key="1">
    <citation type="journal article" date="2015" name="Stand. Genomic Sci.">
        <title>Genomic Encyclopedia of Bacterial and Archaeal Type Strains, Phase III: the genomes of soil and plant-associated and newly described type strains.</title>
        <authorList>
            <person name="Whitman W.B."/>
            <person name="Woyke T."/>
            <person name="Klenk H.P."/>
            <person name="Zhou Y."/>
            <person name="Lilburn T.G."/>
            <person name="Beck B.J."/>
            <person name="De Vos P."/>
            <person name="Vandamme P."/>
            <person name="Eisen J.A."/>
            <person name="Garrity G."/>
            <person name="Hugenholtz P."/>
            <person name="Kyrpides N.C."/>
        </authorList>
    </citation>
    <scope>NUCLEOTIDE SEQUENCE [LARGE SCALE GENOMIC DNA]</scope>
    <source>
        <strain evidence="8 9">VKM Ac-2538</strain>
    </source>
</reference>
<evidence type="ECO:0000256" key="1">
    <source>
        <dbReference type="ARBA" id="ARBA00004141"/>
    </source>
</evidence>
<feature type="transmembrane region" description="Helical" evidence="7">
    <location>
        <begin position="120"/>
        <end position="140"/>
    </location>
</feature>
<feature type="transmembrane region" description="Helical" evidence="7">
    <location>
        <begin position="165"/>
        <end position="188"/>
    </location>
</feature>
<evidence type="ECO:0000256" key="3">
    <source>
        <dbReference type="ARBA" id="ARBA00022692"/>
    </source>
</evidence>
<accession>A0ABY2BJG1</accession>
<dbReference type="PANTHER" id="PTHR31040:SF1">
    <property type="entry name" value="NURIM"/>
    <property type="match status" value="1"/>
</dbReference>
<dbReference type="PANTHER" id="PTHR31040">
    <property type="entry name" value="NURIM"/>
    <property type="match status" value="1"/>
</dbReference>
<evidence type="ECO:0000256" key="2">
    <source>
        <dbReference type="ARBA" id="ARBA00010631"/>
    </source>
</evidence>
<proteinExistence type="inferred from homology"/>
<dbReference type="RefSeq" id="WP_132189472.1">
    <property type="nucleotide sequence ID" value="NZ_SLWM01000006.1"/>
</dbReference>
<keyword evidence="9" id="KW-1185">Reference proteome</keyword>
<dbReference type="Gene3D" id="1.20.120.1630">
    <property type="match status" value="1"/>
</dbReference>
<keyword evidence="4 7" id="KW-1133">Transmembrane helix</keyword>
<feature type="transmembrane region" description="Helical" evidence="7">
    <location>
        <begin position="194"/>
        <end position="213"/>
    </location>
</feature>